<dbReference type="KEGG" id="tng:GSTEN00035568G001"/>
<evidence type="ECO:0000259" key="1">
    <source>
        <dbReference type="Pfam" id="PF23128"/>
    </source>
</evidence>
<dbReference type="OrthoDB" id="419768at2759"/>
<feature type="domain" description="C2CD5 C-terminal" evidence="1">
    <location>
        <begin position="240"/>
        <end position="291"/>
    </location>
</feature>
<comment type="caution">
    <text evidence="2">The sequence shown here is derived from an EMBL/GenBank/DDBJ whole genome shotgun (WGS) entry which is preliminary data.</text>
</comment>
<dbReference type="GO" id="GO:0090314">
    <property type="term" value="P:positive regulation of protein targeting to membrane"/>
    <property type="evidence" value="ECO:0007669"/>
    <property type="project" value="TreeGrafter"/>
</dbReference>
<name>Q4REY0_TETNG</name>
<dbReference type="GO" id="GO:0072659">
    <property type="term" value="P:protein localization to plasma membrane"/>
    <property type="evidence" value="ECO:0007669"/>
    <property type="project" value="TreeGrafter"/>
</dbReference>
<accession>Q4REY0</accession>
<dbReference type="InterPro" id="IPR057815">
    <property type="entry name" value="C2CD5_C"/>
</dbReference>
<protein>
    <submittedName>
        <fullName evidence="2">(spotted green pufferfish) hypothetical protein</fullName>
    </submittedName>
</protein>
<gene>
    <name evidence="2" type="ORF">GSTENG00035568001</name>
</gene>
<dbReference type="EMBL" id="CAAE01015122">
    <property type="protein sequence ID" value="CAG13052.1"/>
    <property type="molecule type" value="Genomic_DNA"/>
</dbReference>
<reference evidence="2" key="2">
    <citation type="submission" date="2004-02" db="EMBL/GenBank/DDBJ databases">
        <authorList>
            <consortium name="Genoscope"/>
            <consortium name="Whitehead Institute Centre for Genome Research"/>
        </authorList>
    </citation>
    <scope>NUCLEOTIDE SEQUENCE</scope>
</reference>
<dbReference type="GO" id="GO:0065002">
    <property type="term" value="P:intracellular protein transmembrane transport"/>
    <property type="evidence" value="ECO:0007669"/>
    <property type="project" value="TreeGrafter"/>
</dbReference>
<dbReference type="Pfam" id="PF23128">
    <property type="entry name" value="YbjQ_4"/>
    <property type="match status" value="1"/>
</dbReference>
<organism evidence="2">
    <name type="scientific">Tetraodon nigroviridis</name>
    <name type="common">Spotted green pufferfish</name>
    <name type="synonym">Chelonodon nigroviridis</name>
    <dbReference type="NCBI Taxonomy" id="99883"/>
    <lineage>
        <taxon>Eukaryota</taxon>
        <taxon>Metazoa</taxon>
        <taxon>Chordata</taxon>
        <taxon>Craniata</taxon>
        <taxon>Vertebrata</taxon>
        <taxon>Euteleostomi</taxon>
        <taxon>Actinopterygii</taxon>
        <taxon>Neopterygii</taxon>
        <taxon>Teleostei</taxon>
        <taxon>Neoteleostei</taxon>
        <taxon>Acanthomorphata</taxon>
        <taxon>Eupercaria</taxon>
        <taxon>Tetraodontiformes</taxon>
        <taxon>Tetradontoidea</taxon>
        <taxon>Tetraodontidae</taxon>
        <taxon>Tetraodon</taxon>
    </lineage>
</organism>
<reference evidence="2" key="1">
    <citation type="journal article" date="2004" name="Nature">
        <title>Genome duplication in the teleost fish Tetraodon nigroviridis reveals the early vertebrate proto-karyotype.</title>
        <authorList>
            <person name="Jaillon O."/>
            <person name="Aury J.-M."/>
            <person name="Brunet F."/>
            <person name="Petit J.-L."/>
            <person name="Stange-Thomann N."/>
            <person name="Mauceli E."/>
            <person name="Bouneau L."/>
            <person name="Fischer C."/>
            <person name="Ozouf-Costaz C."/>
            <person name="Bernot A."/>
            <person name="Nicaud S."/>
            <person name="Jaffe D."/>
            <person name="Fisher S."/>
            <person name="Lutfalla G."/>
            <person name="Dossat C."/>
            <person name="Segurens B."/>
            <person name="Dasilva C."/>
            <person name="Salanoubat M."/>
            <person name="Levy M."/>
            <person name="Boudet N."/>
            <person name="Castellano S."/>
            <person name="Anthouard V."/>
            <person name="Jubin C."/>
            <person name="Castelli V."/>
            <person name="Katinka M."/>
            <person name="Vacherie B."/>
            <person name="Biemont C."/>
            <person name="Skalli Z."/>
            <person name="Cattolico L."/>
            <person name="Poulain J."/>
            <person name="De Berardinis V."/>
            <person name="Cruaud C."/>
            <person name="Duprat S."/>
            <person name="Brottier P."/>
            <person name="Coutanceau J.-P."/>
            <person name="Gouzy J."/>
            <person name="Parra G."/>
            <person name="Lardier G."/>
            <person name="Chapple C."/>
            <person name="McKernan K.J."/>
            <person name="McEwan P."/>
            <person name="Bosak S."/>
            <person name="Kellis M."/>
            <person name="Volff J.-N."/>
            <person name="Guigo R."/>
            <person name="Zody M.C."/>
            <person name="Mesirov J."/>
            <person name="Lindblad-Toh K."/>
            <person name="Birren B."/>
            <person name="Nusbaum C."/>
            <person name="Kahn D."/>
            <person name="Robinson-Rechavi M."/>
            <person name="Laudet V."/>
            <person name="Schachter V."/>
            <person name="Quetier F."/>
            <person name="Saurin W."/>
            <person name="Scarpelli C."/>
            <person name="Wincker P."/>
            <person name="Lander E.S."/>
            <person name="Weissenbach J."/>
            <person name="Roest Crollius H."/>
        </authorList>
    </citation>
    <scope>NUCLEOTIDE SEQUENCE [LARGE SCALE GENOMIC DNA]</scope>
</reference>
<dbReference type="GO" id="GO:0005886">
    <property type="term" value="C:plasma membrane"/>
    <property type="evidence" value="ECO:0007669"/>
    <property type="project" value="TreeGrafter"/>
</dbReference>
<dbReference type="GO" id="GO:0010828">
    <property type="term" value="P:positive regulation of D-glucose transmembrane transport"/>
    <property type="evidence" value="ECO:0007669"/>
    <property type="project" value="TreeGrafter"/>
</dbReference>
<dbReference type="AlphaFoldDB" id="Q4REY0"/>
<dbReference type="GO" id="GO:0031340">
    <property type="term" value="P:positive regulation of vesicle fusion"/>
    <property type="evidence" value="ECO:0007669"/>
    <property type="project" value="TreeGrafter"/>
</dbReference>
<evidence type="ECO:0000313" key="2">
    <source>
        <dbReference type="EMBL" id="CAG13052.1"/>
    </source>
</evidence>
<dbReference type="InterPro" id="IPR038983">
    <property type="entry name" value="C2CD5"/>
</dbReference>
<dbReference type="PANTHER" id="PTHR37412:SF2">
    <property type="entry name" value="C2 DOMAIN-CONTAINING PROTEIN 5"/>
    <property type="match status" value="1"/>
</dbReference>
<dbReference type="GO" id="GO:0005509">
    <property type="term" value="F:calcium ion binding"/>
    <property type="evidence" value="ECO:0007669"/>
    <property type="project" value="TreeGrafter"/>
</dbReference>
<dbReference type="GO" id="GO:0005544">
    <property type="term" value="F:calcium-dependent phospholipid binding"/>
    <property type="evidence" value="ECO:0007669"/>
    <property type="project" value="InterPro"/>
</dbReference>
<sequence>MVRSMTLTLWRTSTHFSSMRLLPQMFTSVRVVRLSNVNLTNQGLNKIFTDLCENLLKVAVTAVAMTFDKNQTQEKPPDKSVPKGLSVSLWDGTFSKITIVIFHLRGLSLAASCKRVVSLIVKYPLILYFLEKHVHGPNDDVFSGCSETEEQLQFPLELCTDSASTTTQSSSRISAAKLCQNQLVMVHSADKPTVPALRCYGDFQRFTPRETTSLREVRPRAPAPGQPCAGASSRGLVCLLQEGGVSGFLHSFIAEVFAMVRAHVAALGGNAVVSYSMKECVFMENPNKNQVRTQHTFVCTSWPDLQCLILLDLERRGLVF</sequence>
<dbReference type="PANTHER" id="PTHR37412">
    <property type="entry name" value="C2 DOMAIN-CONTAINING PROTEIN 5"/>
    <property type="match status" value="1"/>
</dbReference>
<proteinExistence type="predicted"/>